<dbReference type="InterPro" id="IPR051617">
    <property type="entry name" value="UNC-93-like_regulator"/>
</dbReference>
<feature type="transmembrane region" description="Helical" evidence="5">
    <location>
        <begin position="15"/>
        <end position="38"/>
    </location>
</feature>
<name>A0A3P8CFX6_HELPZ</name>
<gene>
    <name evidence="6" type="ORF">HPBE_LOCUS20412</name>
</gene>
<dbReference type="OrthoDB" id="196103at2759"/>
<evidence type="ECO:0000256" key="2">
    <source>
        <dbReference type="ARBA" id="ARBA00022692"/>
    </source>
</evidence>
<dbReference type="Pfam" id="PF05978">
    <property type="entry name" value="UNC-93"/>
    <property type="match status" value="1"/>
</dbReference>
<evidence type="ECO:0000256" key="1">
    <source>
        <dbReference type="ARBA" id="ARBA00004141"/>
    </source>
</evidence>
<organism evidence="6">
    <name type="scientific">Heligmosomoides polygyrus</name>
    <name type="common">Parasitic roundworm</name>
    <dbReference type="NCBI Taxonomy" id="6339"/>
    <lineage>
        <taxon>Eukaryota</taxon>
        <taxon>Metazoa</taxon>
        <taxon>Ecdysozoa</taxon>
        <taxon>Nematoda</taxon>
        <taxon>Chromadorea</taxon>
        <taxon>Rhabditida</taxon>
        <taxon>Rhabditina</taxon>
        <taxon>Rhabditomorpha</taxon>
        <taxon>Strongyloidea</taxon>
        <taxon>Heligmosomidae</taxon>
        <taxon>Heligmosomoides</taxon>
    </lineage>
</organism>
<dbReference type="AlphaFoldDB" id="A0A3P8CFX6"/>
<reference evidence="8" key="2">
    <citation type="submission" date="2019-09" db="UniProtKB">
        <authorList>
            <consortium name="WormBaseParasite"/>
        </authorList>
    </citation>
    <scope>IDENTIFICATION</scope>
</reference>
<keyword evidence="7" id="KW-1185">Reference proteome</keyword>
<dbReference type="EMBL" id="UZAH01032125">
    <property type="protein sequence ID" value="VDP19798.1"/>
    <property type="molecule type" value="Genomic_DNA"/>
</dbReference>
<keyword evidence="4 5" id="KW-0472">Membrane</keyword>
<dbReference type="InterPro" id="IPR010291">
    <property type="entry name" value="Ion_channel_UNC-93"/>
</dbReference>
<dbReference type="Proteomes" id="UP000050761">
    <property type="component" value="Unassembled WGS sequence"/>
</dbReference>
<evidence type="ECO:0000313" key="8">
    <source>
        <dbReference type="WBParaSite" id="HPBE_0002041301-mRNA-1"/>
    </source>
</evidence>
<keyword evidence="2 5" id="KW-0812">Transmembrane</keyword>
<comment type="subcellular location">
    <subcellularLocation>
        <location evidence="1">Membrane</location>
        <topology evidence="1">Multi-pass membrane protein</topology>
    </subcellularLocation>
</comment>
<reference evidence="6 7" key="1">
    <citation type="submission" date="2018-11" db="EMBL/GenBank/DDBJ databases">
        <authorList>
            <consortium name="Pathogen Informatics"/>
        </authorList>
    </citation>
    <scope>NUCLEOTIDE SEQUENCE [LARGE SCALE GENOMIC DNA]</scope>
</reference>
<evidence type="ECO:0000313" key="6">
    <source>
        <dbReference type="EMBL" id="VDP19798.1"/>
    </source>
</evidence>
<evidence type="ECO:0000256" key="3">
    <source>
        <dbReference type="ARBA" id="ARBA00022989"/>
    </source>
</evidence>
<dbReference type="PANTHER" id="PTHR23294">
    <property type="entry name" value="ET TRANSLATION PRODUCT-RELATED"/>
    <property type="match status" value="1"/>
</dbReference>
<dbReference type="WBParaSite" id="HPBE_0002041301-mRNA-1">
    <property type="protein sequence ID" value="HPBE_0002041301-mRNA-1"/>
    <property type="gene ID" value="HPBE_0002041301"/>
</dbReference>
<evidence type="ECO:0000256" key="5">
    <source>
        <dbReference type="SAM" id="Phobius"/>
    </source>
</evidence>
<protein>
    <submittedName>
        <fullName evidence="8">DUF1211 domain-containing protein</fullName>
    </submittedName>
</protein>
<evidence type="ECO:0000313" key="7">
    <source>
        <dbReference type="Proteomes" id="UP000050761"/>
    </source>
</evidence>
<keyword evidence="3 5" id="KW-1133">Transmembrane helix</keyword>
<dbReference type="GO" id="GO:0016020">
    <property type="term" value="C:membrane"/>
    <property type="evidence" value="ECO:0007669"/>
    <property type="project" value="UniProtKB-SubCell"/>
</dbReference>
<dbReference type="PANTHER" id="PTHR23294:SF18">
    <property type="entry name" value="UNC93-LIKE PROTEIN MFSD11"/>
    <property type="match status" value="1"/>
</dbReference>
<evidence type="ECO:0000256" key="4">
    <source>
        <dbReference type="ARBA" id="ARBA00023136"/>
    </source>
</evidence>
<sequence>MEPMRTESVCRWHEVLSIGLLGLGTMFLYLGWFMQCFVSESVINAVHGREPNRIDANAGYYGTKLMLSMSALFFSIYYIGFFHIHSYQYYASLLFTAFAYAFYNQGEGAYISEHSSRRTIEVNTIIETSVGHSRYETIICPKRLRSFKVNRRYLKCRYPSKY</sequence>
<proteinExistence type="predicted"/>
<accession>A0A3P8CFX6</accession>
<feature type="transmembrane region" description="Helical" evidence="5">
    <location>
        <begin position="59"/>
        <end position="81"/>
    </location>
</feature>